<dbReference type="RefSeq" id="WP_159397754.1">
    <property type="nucleotide sequence ID" value="NZ_CP012673.1"/>
</dbReference>
<dbReference type="AlphaFoldDB" id="A0A2L0F4Q7"/>
<organism evidence="1 2">
    <name type="scientific">Sorangium cellulosum</name>
    <name type="common">Polyangium cellulosum</name>
    <dbReference type="NCBI Taxonomy" id="56"/>
    <lineage>
        <taxon>Bacteria</taxon>
        <taxon>Pseudomonadati</taxon>
        <taxon>Myxococcota</taxon>
        <taxon>Polyangia</taxon>
        <taxon>Polyangiales</taxon>
        <taxon>Polyangiaceae</taxon>
        <taxon>Sorangium</taxon>
    </lineage>
</organism>
<protein>
    <submittedName>
        <fullName evidence="1">Uncharacterized protein</fullName>
    </submittedName>
</protein>
<dbReference type="EMBL" id="CP012673">
    <property type="protein sequence ID" value="AUX46523.1"/>
    <property type="molecule type" value="Genomic_DNA"/>
</dbReference>
<sequence length="274" mass="28735">MEVSAADIAPPGPSLVGVDVEPEYVLGFPVYVGITIGSAPPGASLLRLPLPSPAALRGAIGLRLWRPGEAEPFFEEAPTAVVDPELSAPSFRLRAGEVRRLLVEVSELLPDDLSAGAVDGVLLYGAPPHIAESGRGRLSFREPTDVERASLAALRPEVEAAGSFGRWLRVPPPDPSRLAPPADPGDPLRYPRLVKYLIHGPEELDAVDPALLGVLGGVFAPEAYGLAAELVAARDPGAFAGYAQQVKAAYPGLTAWMDAIAAGQSDLAWARGHR</sequence>
<proteinExistence type="predicted"/>
<dbReference type="OrthoDB" id="5498070at2"/>
<dbReference type="Proteomes" id="UP000238348">
    <property type="component" value="Chromosome"/>
</dbReference>
<accession>A0A2L0F4Q7</accession>
<name>A0A2L0F4Q7_SORCE</name>
<evidence type="ECO:0000313" key="1">
    <source>
        <dbReference type="EMBL" id="AUX46523.1"/>
    </source>
</evidence>
<evidence type="ECO:0000313" key="2">
    <source>
        <dbReference type="Proteomes" id="UP000238348"/>
    </source>
</evidence>
<reference evidence="1 2" key="1">
    <citation type="submission" date="2015-09" db="EMBL/GenBank/DDBJ databases">
        <title>Sorangium comparison.</title>
        <authorList>
            <person name="Zaburannyi N."/>
            <person name="Bunk B."/>
            <person name="Overmann J."/>
            <person name="Mueller R."/>
        </authorList>
    </citation>
    <scope>NUCLEOTIDE SEQUENCE [LARGE SCALE GENOMIC DNA]</scope>
    <source>
        <strain evidence="1 2">So ce26</strain>
    </source>
</reference>
<gene>
    <name evidence="1" type="ORF">SOCE26_080290</name>
</gene>